<dbReference type="InterPro" id="IPR004556">
    <property type="entry name" value="HemK-like"/>
</dbReference>
<dbReference type="InterPro" id="IPR002052">
    <property type="entry name" value="DNA_methylase_N6_adenine_CS"/>
</dbReference>
<evidence type="ECO:0000313" key="8">
    <source>
        <dbReference type="EMBL" id="NKE69607.1"/>
    </source>
</evidence>
<evidence type="ECO:0000256" key="4">
    <source>
        <dbReference type="ARBA" id="ARBA00048391"/>
    </source>
</evidence>
<evidence type="ECO:0000256" key="1">
    <source>
        <dbReference type="ARBA" id="ARBA00022603"/>
    </source>
</evidence>
<comment type="function">
    <text evidence="5">Methylates the class 1 translation termination release factors RF1/PrfA and RF2/PrfB on the glutamine residue of the universally conserved GGQ motif.</text>
</comment>
<dbReference type="InterPro" id="IPR040758">
    <property type="entry name" value="PrmC_N"/>
</dbReference>
<comment type="caution">
    <text evidence="5">Lacks conserved residue(s) required for the propagation of feature annotation.</text>
</comment>
<dbReference type="EMBL" id="VTOW01000001">
    <property type="protein sequence ID" value="NKE69607.1"/>
    <property type="molecule type" value="Genomic_DNA"/>
</dbReference>
<dbReference type="Gene3D" id="1.10.8.10">
    <property type="entry name" value="DNA helicase RuvA subunit, C-terminal domain"/>
    <property type="match status" value="1"/>
</dbReference>
<dbReference type="HAMAP" id="MF_02126">
    <property type="entry name" value="RF_methyltr_PrmC"/>
    <property type="match status" value="1"/>
</dbReference>
<dbReference type="InterPro" id="IPR029063">
    <property type="entry name" value="SAM-dependent_MTases_sf"/>
</dbReference>
<feature type="domain" description="Release factor glutamine methyltransferase N-terminal" evidence="7">
    <location>
        <begin position="15"/>
        <end position="85"/>
    </location>
</feature>
<organism evidence="8 9">
    <name type="scientific">Candidatus Manganitrophus noduliformans</name>
    <dbReference type="NCBI Taxonomy" id="2606439"/>
    <lineage>
        <taxon>Bacteria</taxon>
        <taxon>Pseudomonadati</taxon>
        <taxon>Nitrospirota</taxon>
        <taxon>Nitrospiria</taxon>
        <taxon>Candidatus Troglogloeales</taxon>
        <taxon>Candidatus Manganitrophaceae</taxon>
        <taxon>Candidatus Manganitrophus</taxon>
    </lineage>
</organism>
<dbReference type="GO" id="GO:0003676">
    <property type="term" value="F:nucleic acid binding"/>
    <property type="evidence" value="ECO:0007669"/>
    <property type="project" value="InterPro"/>
</dbReference>
<dbReference type="PANTHER" id="PTHR18895">
    <property type="entry name" value="HEMK METHYLTRANSFERASE"/>
    <property type="match status" value="1"/>
</dbReference>
<evidence type="ECO:0000256" key="2">
    <source>
        <dbReference type="ARBA" id="ARBA00022679"/>
    </source>
</evidence>
<keyword evidence="1 5" id="KW-0489">Methyltransferase</keyword>
<accession>A0A7X6DM23</accession>
<feature type="binding site" evidence="5">
    <location>
        <position position="197"/>
    </location>
    <ligand>
        <name>S-adenosyl-L-methionine</name>
        <dbReference type="ChEBI" id="CHEBI:59789"/>
    </ligand>
</feature>
<feature type="binding site" evidence="5">
    <location>
        <position position="151"/>
    </location>
    <ligand>
        <name>S-adenosyl-L-methionine</name>
        <dbReference type="ChEBI" id="CHEBI:59789"/>
    </ligand>
</feature>
<evidence type="ECO:0000256" key="3">
    <source>
        <dbReference type="ARBA" id="ARBA00022691"/>
    </source>
</evidence>
<dbReference type="Pfam" id="PF05175">
    <property type="entry name" value="MTS"/>
    <property type="match status" value="1"/>
</dbReference>
<comment type="caution">
    <text evidence="8">The sequence shown here is derived from an EMBL/GenBank/DDBJ whole genome shotgun (WGS) entry which is preliminary data.</text>
</comment>
<reference evidence="8 9" key="1">
    <citation type="journal article" date="2020" name="Nature">
        <title>Bacterial chemolithoautotrophy via manganese oxidation.</title>
        <authorList>
            <person name="Yu H."/>
            <person name="Leadbetter J.R."/>
        </authorList>
    </citation>
    <scope>NUCLEOTIDE SEQUENCE [LARGE SCALE GENOMIC DNA]</scope>
    <source>
        <strain evidence="8 9">Mn-1</strain>
    </source>
</reference>
<evidence type="ECO:0000259" key="6">
    <source>
        <dbReference type="Pfam" id="PF05175"/>
    </source>
</evidence>
<name>A0A7X6DM23_9BACT</name>
<dbReference type="CDD" id="cd02440">
    <property type="entry name" value="AdoMet_MTases"/>
    <property type="match status" value="1"/>
</dbReference>
<dbReference type="Gene3D" id="3.40.50.150">
    <property type="entry name" value="Vaccinia Virus protein VP39"/>
    <property type="match status" value="1"/>
</dbReference>
<dbReference type="EC" id="2.1.1.297" evidence="5"/>
<evidence type="ECO:0000256" key="5">
    <source>
        <dbReference type="HAMAP-Rule" id="MF_02126"/>
    </source>
</evidence>
<dbReference type="InterPro" id="IPR050320">
    <property type="entry name" value="N5-glutamine_MTase"/>
</dbReference>
<proteinExistence type="inferred from homology"/>
<protein>
    <recommendedName>
        <fullName evidence="5">Release factor glutamine methyltransferase</fullName>
        <shortName evidence="5">RF MTase</shortName>
        <ecNumber evidence="5">2.1.1.297</ecNumber>
    </recommendedName>
    <alternativeName>
        <fullName evidence="5">N5-glutamine methyltransferase PrmC</fullName>
    </alternativeName>
    <alternativeName>
        <fullName evidence="5">Protein-(glutamine-N5) MTase PrmC</fullName>
    </alternativeName>
    <alternativeName>
        <fullName evidence="5">Protein-glutamine N-methyltransferase PrmC</fullName>
    </alternativeName>
</protein>
<keyword evidence="2 5" id="KW-0808">Transferase</keyword>
<dbReference type="Pfam" id="PF17827">
    <property type="entry name" value="PrmC_N"/>
    <property type="match status" value="1"/>
</dbReference>
<dbReference type="PANTHER" id="PTHR18895:SF74">
    <property type="entry name" value="MTRF1L RELEASE FACTOR GLUTAMINE METHYLTRANSFERASE"/>
    <property type="match status" value="1"/>
</dbReference>
<feature type="binding site" evidence="5">
    <location>
        <begin position="197"/>
        <end position="200"/>
    </location>
    <ligand>
        <name>substrate</name>
    </ligand>
</feature>
<keyword evidence="9" id="KW-1185">Reference proteome</keyword>
<dbReference type="NCBIfam" id="TIGR03534">
    <property type="entry name" value="RF_mod_PrmC"/>
    <property type="match status" value="1"/>
</dbReference>
<dbReference type="InterPro" id="IPR019874">
    <property type="entry name" value="RF_methyltr_PrmC"/>
</dbReference>
<comment type="similarity">
    <text evidence="5">Belongs to the protein N5-glutamine methyltransferase family. PrmC subfamily.</text>
</comment>
<sequence>MKMPITMTKEKTVSELLGQGTAFLEAQGIALPRREAELLLCALLSCRRIDLYLEPARPIETDQEGLFQSYLTRRARREPIQYITGQVDFCGLSISVRPGVFIPRPETELIVERARTISPAPCRILDLCTGSGALAIALAKEFPHSHVVAADIDERPLETARVNAERHGCLPQLYFVRGDLFAPLQAGADRFDLIVCNPPYIPERDRPTLQPEVRDFEPAQALFAPEEGTAFYRRILRKAPSFLTQEGSLLFELGAGQAAWFQAYAAQETMFSATFLQDPAGIDRIAVCRRRGADG</sequence>
<feature type="domain" description="Methyltransferase small" evidence="6">
    <location>
        <begin position="120"/>
        <end position="201"/>
    </location>
</feature>
<evidence type="ECO:0000313" key="9">
    <source>
        <dbReference type="Proteomes" id="UP000534783"/>
    </source>
</evidence>
<dbReference type="Proteomes" id="UP000534783">
    <property type="component" value="Unassembled WGS sequence"/>
</dbReference>
<dbReference type="GO" id="GO:0032259">
    <property type="term" value="P:methylation"/>
    <property type="evidence" value="ECO:0007669"/>
    <property type="project" value="UniProtKB-KW"/>
</dbReference>
<evidence type="ECO:0000259" key="7">
    <source>
        <dbReference type="Pfam" id="PF17827"/>
    </source>
</evidence>
<dbReference type="NCBIfam" id="TIGR00536">
    <property type="entry name" value="hemK_fam"/>
    <property type="match status" value="1"/>
</dbReference>
<dbReference type="PROSITE" id="PS00092">
    <property type="entry name" value="N6_MTASE"/>
    <property type="match status" value="1"/>
</dbReference>
<dbReference type="InterPro" id="IPR007848">
    <property type="entry name" value="Small_mtfrase_dom"/>
</dbReference>
<dbReference type="GO" id="GO:0102559">
    <property type="term" value="F:peptide chain release factor N(5)-glutamine methyltransferase activity"/>
    <property type="evidence" value="ECO:0007669"/>
    <property type="project" value="UniProtKB-EC"/>
</dbReference>
<keyword evidence="3 5" id="KW-0949">S-adenosyl-L-methionine</keyword>
<gene>
    <name evidence="5 8" type="primary">prmC</name>
    <name evidence="8" type="ORF">MNODULE_02440</name>
</gene>
<dbReference type="AlphaFoldDB" id="A0A7X6DM23"/>
<dbReference type="SUPFAM" id="SSF53335">
    <property type="entry name" value="S-adenosyl-L-methionine-dependent methyltransferases"/>
    <property type="match status" value="1"/>
</dbReference>
<comment type="catalytic activity">
    <reaction evidence="4 5">
        <text>L-glutaminyl-[peptide chain release factor] + S-adenosyl-L-methionine = N(5)-methyl-L-glutaminyl-[peptide chain release factor] + S-adenosyl-L-homocysteine + H(+)</text>
        <dbReference type="Rhea" id="RHEA:42896"/>
        <dbReference type="Rhea" id="RHEA-COMP:10271"/>
        <dbReference type="Rhea" id="RHEA-COMP:10272"/>
        <dbReference type="ChEBI" id="CHEBI:15378"/>
        <dbReference type="ChEBI" id="CHEBI:30011"/>
        <dbReference type="ChEBI" id="CHEBI:57856"/>
        <dbReference type="ChEBI" id="CHEBI:59789"/>
        <dbReference type="ChEBI" id="CHEBI:61891"/>
        <dbReference type="EC" id="2.1.1.297"/>
    </reaction>
</comment>